<protein>
    <submittedName>
        <fullName evidence="1">Uncharacterized protein</fullName>
    </submittedName>
</protein>
<dbReference type="AlphaFoldDB" id="A0AAV4X4J9"/>
<accession>A0AAV4X4J9</accession>
<organism evidence="1 2">
    <name type="scientific">Caerostris extrusa</name>
    <name type="common">Bark spider</name>
    <name type="synonym">Caerostris bankana</name>
    <dbReference type="NCBI Taxonomy" id="172846"/>
    <lineage>
        <taxon>Eukaryota</taxon>
        <taxon>Metazoa</taxon>
        <taxon>Ecdysozoa</taxon>
        <taxon>Arthropoda</taxon>
        <taxon>Chelicerata</taxon>
        <taxon>Arachnida</taxon>
        <taxon>Araneae</taxon>
        <taxon>Araneomorphae</taxon>
        <taxon>Entelegynae</taxon>
        <taxon>Araneoidea</taxon>
        <taxon>Araneidae</taxon>
        <taxon>Caerostris</taxon>
    </lineage>
</organism>
<dbReference type="Proteomes" id="UP001054945">
    <property type="component" value="Unassembled WGS sequence"/>
</dbReference>
<keyword evidence="2" id="KW-1185">Reference proteome</keyword>
<comment type="caution">
    <text evidence="1">The sequence shown here is derived from an EMBL/GenBank/DDBJ whole genome shotgun (WGS) entry which is preliminary data.</text>
</comment>
<evidence type="ECO:0000313" key="1">
    <source>
        <dbReference type="EMBL" id="GIY90087.1"/>
    </source>
</evidence>
<feature type="non-terminal residue" evidence="1">
    <location>
        <position position="1"/>
    </location>
</feature>
<evidence type="ECO:0000313" key="2">
    <source>
        <dbReference type="Proteomes" id="UP001054945"/>
    </source>
</evidence>
<dbReference type="EMBL" id="BPLR01017289">
    <property type="protein sequence ID" value="GIY90087.1"/>
    <property type="molecule type" value="Genomic_DNA"/>
</dbReference>
<sequence>CRGTSLSVSSSLLKVCGVDYKPQDRWGHTPWTKHMPLDIPMWLISWRSGIH</sequence>
<name>A0AAV4X4J9_CAEEX</name>
<reference evidence="1 2" key="1">
    <citation type="submission" date="2021-06" db="EMBL/GenBank/DDBJ databases">
        <title>Caerostris extrusa draft genome.</title>
        <authorList>
            <person name="Kono N."/>
            <person name="Arakawa K."/>
        </authorList>
    </citation>
    <scope>NUCLEOTIDE SEQUENCE [LARGE SCALE GENOMIC DNA]</scope>
</reference>
<gene>
    <name evidence="1" type="ORF">CEXT_748401</name>
</gene>
<proteinExistence type="predicted"/>